<organism evidence="1">
    <name type="scientific">viral metagenome</name>
    <dbReference type="NCBI Taxonomy" id="1070528"/>
    <lineage>
        <taxon>unclassified sequences</taxon>
        <taxon>metagenomes</taxon>
        <taxon>organismal metagenomes</taxon>
    </lineage>
</organism>
<dbReference type="EMBL" id="MT142821">
    <property type="protein sequence ID" value="QJA89066.1"/>
    <property type="molecule type" value="Genomic_DNA"/>
</dbReference>
<gene>
    <name evidence="1" type="ORF">MM415B02612_0003</name>
</gene>
<evidence type="ECO:0000313" key="1">
    <source>
        <dbReference type="EMBL" id="QJA89066.1"/>
    </source>
</evidence>
<sequence>MTMPGIPQVPEFPWDDEEKLDELLSGLGSIEELGALISAWFSNGDITQEQGDAFAKKYSVIIDPYTTFGIPDNVKEYLESANSKAQLADYLLSLGLDRNTFDQWYKGITSSITPTDWTMIEAQGRSLAAQKAVTKARSQYQQEIAPALDIIHNSPYTTEKDLALLSRTSFGGATKQGSPEEGVAEASAALPPQVEPAGKLGTEESIAAINSILQGISNREQRAKQKGAIAGQSNKAFIAGLNKPVAQAKKTPLGSVVPLAEGFVGGTGLAEGTKLRSFIEGETYKIAQDTQQERLDWWKRMNPDTAPTFGSERDRITAEMNKWQQIAGSASSAYGGAGGIYYEGGLAGVAQNAYEYSKRNLAKLKEEDFGEPEPVRTEEDPFLIALRKRLSPEKARAQYNRRPGAGIVPRLTPSVKF</sequence>
<accession>A0A6M3L341</accession>
<name>A0A6M3L341_9ZZZZ</name>
<protein>
    <submittedName>
        <fullName evidence="1">Uncharacterized protein</fullName>
    </submittedName>
</protein>
<dbReference type="AlphaFoldDB" id="A0A6M3L341"/>
<proteinExistence type="predicted"/>
<reference evidence="1" key="1">
    <citation type="submission" date="2020-03" db="EMBL/GenBank/DDBJ databases">
        <title>The deep terrestrial virosphere.</title>
        <authorList>
            <person name="Holmfeldt K."/>
            <person name="Nilsson E."/>
            <person name="Simone D."/>
            <person name="Lopez-Fernandez M."/>
            <person name="Wu X."/>
            <person name="de Brujin I."/>
            <person name="Lundin D."/>
            <person name="Andersson A."/>
            <person name="Bertilsson S."/>
            <person name="Dopson M."/>
        </authorList>
    </citation>
    <scope>NUCLEOTIDE SEQUENCE</scope>
    <source>
        <strain evidence="1">MM415B02612</strain>
    </source>
</reference>